<accession>M4C2S7</accession>
<dbReference type="EMBL" id="JH598138">
    <property type="status" value="NOT_ANNOTATED_CDS"/>
    <property type="molecule type" value="Genomic_DNA"/>
</dbReference>
<dbReference type="Proteomes" id="UP000011713">
    <property type="component" value="Unassembled WGS sequence"/>
</dbReference>
<reference evidence="1" key="2">
    <citation type="submission" date="2015-06" db="UniProtKB">
        <authorList>
            <consortium name="EnsemblProtists"/>
        </authorList>
    </citation>
    <scope>IDENTIFICATION</scope>
    <source>
        <strain evidence="1">Emoy2</strain>
    </source>
</reference>
<dbReference type="VEuPathDB" id="FungiDB:HpaG813393"/>
<evidence type="ECO:0000313" key="2">
    <source>
        <dbReference type="Proteomes" id="UP000011713"/>
    </source>
</evidence>
<name>M4C2S7_HYAAE</name>
<dbReference type="HOGENOM" id="CLU_2459515_0_0_1"/>
<dbReference type="EnsemblProtists" id="HpaT813393">
    <property type="protein sequence ID" value="HpaP813393"/>
    <property type="gene ID" value="HpaG813393"/>
</dbReference>
<organism evidence="1 2">
    <name type="scientific">Hyaloperonospora arabidopsidis (strain Emoy2)</name>
    <name type="common">Downy mildew agent</name>
    <name type="synonym">Peronospora arabidopsidis</name>
    <dbReference type="NCBI Taxonomy" id="559515"/>
    <lineage>
        <taxon>Eukaryota</taxon>
        <taxon>Sar</taxon>
        <taxon>Stramenopiles</taxon>
        <taxon>Oomycota</taxon>
        <taxon>Peronosporomycetes</taxon>
        <taxon>Peronosporales</taxon>
        <taxon>Peronosporaceae</taxon>
        <taxon>Hyaloperonospora</taxon>
    </lineage>
</organism>
<evidence type="ECO:0000313" key="1">
    <source>
        <dbReference type="EnsemblProtists" id="HpaP813393"/>
    </source>
</evidence>
<reference evidence="2" key="1">
    <citation type="journal article" date="2010" name="Science">
        <title>Signatures of adaptation to obligate biotrophy in the Hyaloperonospora arabidopsidis genome.</title>
        <authorList>
            <person name="Baxter L."/>
            <person name="Tripathy S."/>
            <person name="Ishaque N."/>
            <person name="Boot N."/>
            <person name="Cabral A."/>
            <person name="Kemen E."/>
            <person name="Thines M."/>
            <person name="Ah-Fong A."/>
            <person name="Anderson R."/>
            <person name="Badejoko W."/>
            <person name="Bittner-Eddy P."/>
            <person name="Boore J.L."/>
            <person name="Chibucos M.C."/>
            <person name="Coates M."/>
            <person name="Dehal P."/>
            <person name="Delehaunty K."/>
            <person name="Dong S."/>
            <person name="Downton P."/>
            <person name="Dumas B."/>
            <person name="Fabro G."/>
            <person name="Fronick C."/>
            <person name="Fuerstenberg S.I."/>
            <person name="Fulton L."/>
            <person name="Gaulin E."/>
            <person name="Govers F."/>
            <person name="Hughes L."/>
            <person name="Humphray S."/>
            <person name="Jiang R.H."/>
            <person name="Judelson H."/>
            <person name="Kamoun S."/>
            <person name="Kyung K."/>
            <person name="Meijer H."/>
            <person name="Minx P."/>
            <person name="Morris P."/>
            <person name="Nelson J."/>
            <person name="Phuntumart V."/>
            <person name="Qutob D."/>
            <person name="Rehmany A."/>
            <person name="Rougon-Cardoso A."/>
            <person name="Ryden P."/>
            <person name="Torto-Alalibo T."/>
            <person name="Studholme D."/>
            <person name="Wang Y."/>
            <person name="Win J."/>
            <person name="Wood J."/>
            <person name="Clifton S.W."/>
            <person name="Rogers J."/>
            <person name="Van den Ackerveken G."/>
            <person name="Jones J.D."/>
            <person name="McDowell J.M."/>
            <person name="Beynon J."/>
            <person name="Tyler B.M."/>
        </authorList>
    </citation>
    <scope>NUCLEOTIDE SEQUENCE [LARGE SCALE GENOMIC DNA]</scope>
    <source>
        <strain evidence="2">Emoy2</strain>
    </source>
</reference>
<proteinExistence type="predicted"/>
<dbReference type="InParanoid" id="M4C2S7"/>
<dbReference type="AlphaFoldDB" id="M4C2S7"/>
<protein>
    <submittedName>
        <fullName evidence="1">Uncharacterized protein</fullName>
    </submittedName>
</protein>
<sequence>MDLSLVHILLKTSMIPGPMRTKTSNRGSVASVPGPGHLVVQCDEKSRRLGRPSGIAMGWFGPLDVKIDRLSKWKSSLVNYAMVKGLLAA</sequence>
<keyword evidence="2" id="KW-1185">Reference proteome</keyword>